<reference evidence="2" key="1">
    <citation type="submission" date="2022-06" db="EMBL/GenBank/DDBJ databases">
        <title>Genome sequence of Phormidium yuhuli AB48 isolated from an industrial photobioreactor environment.</title>
        <authorList>
            <person name="Qiu Y."/>
            <person name="Noonan A.J.C."/>
            <person name="Dofher K."/>
            <person name="Koch M."/>
            <person name="Kieft B."/>
            <person name="Lin X."/>
            <person name="Ziels R.M."/>
            <person name="Hallam S.J."/>
        </authorList>
    </citation>
    <scope>NUCLEOTIDE SEQUENCE</scope>
    <source>
        <strain evidence="2">AB48</strain>
    </source>
</reference>
<dbReference type="RefSeq" id="WP_252663124.1">
    <property type="nucleotide sequence ID" value="NZ_CP098611.1"/>
</dbReference>
<dbReference type="InterPro" id="IPR002765">
    <property type="entry name" value="UPF0145_YbjQ-like"/>
</dbReference>
<organism evidence="2 3">
    <name type="scientific">Phormidium yuhuli AB48</name>
    <dbReference type="NCBI Taxonomy" id="2940671"/>
    <lineage>
        <taxon>Bacteria</taxon>
        <taxon>Bacillati</taxon>
        <taxon>Cyanobacteriota</taxon>
        <taxon>Cyanophyceae</taxon>
        <taxon>Oscillatoriophycideae</taxon>
        <taxon>Oscillatoriales</taxon>
        <taxon>Oscillatoriaceae</taxon>
        <taxon>Phormidium</taxon>
        <taxon>Phormidium yuhuli</taxon>
    </lineage>
</organism>
<comment type="similarity">
    <text evidence="1">Belongs to the UPF0145 family.</text>
</comment>
<gene>
    <name evidence="2" type="ORF">NEA10_20070</name>
</gene>
<dbReference type="SUPFAM" id="SSF117782">
    <property type="entry name" value="YbjQ-like"/>
    <property type="match status" value="1"/>
</dbReference>
<dbReference type="Gene3D" id="3.30.110.70">
    <property type="entry name" value="Hypothetical protein apc22750. Chain B"/>
    <property type="match status" value="1"/>
</dbReference>
<sequence length="146" mass="16132">MEEIIFFAILLGVGYFFGVFAEKKHYQDIQSREQKTLSLAIASFGAKQPLPHASEAELFVGAVVISSDYFKTFVMALRNILGGRVVAYESLLDRGRREALLRVKEQAIAWGATEILNVRYETSTIGGNNQKGIAAIEVIAYGTAIR</sequence>
<evidence type="ECO:0000313" key="3">
    <source>
        <dbReference type="Proteomes" id="UP001056708"/>
    </source>
</evidence>
<dbReference type="Proteomes" id="UP001056708">
    <property type="component" value="Chromosome"/>
</dbReference>
<proteinExistence type="inferred from homology"/>
<dbReference type="PANTHER" id="PTHR34068">
    <property type="entry name" value="UPF0145 PROTEIN YBJQ"/>
    <property type="match status" value="1"/>
</dbReference>
<evidence type="ECO:0000256" key="1">
    <source>
        <dbReference type="ARBA" id="ARBA00010751"/>
    </source>
</evidence>
<keyword evidence="3" id="KW-1185">Reference proteome</keyword>
<evidence type="ECO:0000313" key="2">
    <source>
        <dbReference type="EMBL" id="USR91092.1"/>
    </source>
</evidence>
<accession>A0ABY5APF5</accession>
<dbReference type="InterPro" id="IPR035439">
    <property type="entry name" value="UPF0145_dom_sf"/>
</dbReference>
<name>A0ABY5APF5_9CYAN</name>
<dbReference type="Pfam" id="PF01906">
    <property type="entry name" value="YbjQ_1"/>
    <property type="match status" value="1"/>
</dbReference>
<protein>
    <submittedName>
        <fullName evidence="2">YbjQ family protein</fullName>
    </submittedName>
</protein>
<dbReference type="EMBL" id="CP098611">
    <property type="protein sequence ID" value="USR91092.1"/>
    <property type="molecule type" value="Genomic_DNA"/>
</dbReference>